<evidence type="ECO:0000256" key="1">
    <source>
        <dbReference type="SAM" id="MobiDB-lite"/>
    </source>
</evidence>
<reference evidence="3" key="1">
    <citation type="journal article" date="2023" name="Mol. Phylogenet. Evol.">
        <title>Genome-scale phylogeny and comparative genomics of the fungal order Sordariales.</title>
        <authorList>
            <person name="Hensen N."/>
            <person name="Bonometti L."/>
            <person name="Westerberg I."/>
            <person name="Brannstrom I.O."/>
            <person name="Guillou S."/>
            <person name="Cros-Aarteil S."/>
            <person name="Calhoun S."/>
            <person name="Haridas S."/>
            <person name="Kuo A."/>
            <person name="Mondo S."/>
            <person name="Pangilinan J."/>
            <person name="Riley R."/>
            <person name="LaButti K."/>
            <person name="Andreopoulos B."/>
            <person name="Lipzen A."/>
            <person name="Chen C."/>
            <person name="Yan M."/>
            <person name="Daum C."/>
            <person name="Ng V."/>
            <person name="Clum A."/>
            <person name="Steindorff A."/>
            <person name="Ohm R.A."/>
            <person name="Martin F."/>
            <person name="Silar P."/>
            <person name="Natvig D.O."/>
            <person name="Lalanne C."/>
            <person name="Gautier V."/>
            <person name="Ament-Velasquez S.L."/>
            <person name="Kruys A."/>
            <person name="Hutchinson M.I."/>
            <person name="Powell A.J."/>
            <person name="Barry K."/>
            <person name="Miller A.N."/>
            <person name="Grigoriev I.V."/>
            <person name="Debuchy R."/>
            <person name="Gladieux P."/>
            <person name="Hiltunen Thoren M."/>
            <person name="Johannesson H."/>
        </authorList>
    </citation>
    <scope>NUCLEOTIDE SEQUENCE</scope>
    <source>
        <strain evidence="3">CBS 990.96</strain>
    </source>
</reference>
<sequence length="375" mass="39093">MDRLAADSGPRDSGSTPGPAGWRQSTQLPSQQNHQRNSSSATVPGSSSNNNGGYHDGLILTDGIRNSVNYPEVVPSEFAAAAAAAALPQSGRNSPAINQEKTYPEVNTQAPSIHLEKNYPEVASSTHNSHSGSHHPHRYSGATATTHPRPTPSPAPTTVLSTVHSVHAGAVTRTSLHAWSEAGEDRYQETIPADGKPLQKVKKLWKKPIVWVVFGAVVIIVVLAGILGAIATGKIKTSGTKYSSQTETAPSTQGSQVTISVSNNPSTGAGVVLSCPSANNVNFTAERTGPGNGKIFRRQCGVNFVGGDGTLGKTNGTAGAGSLTECLEECAERDQCAGAVWMGKANGGPECWLKEFVGVGRREDVSGLEAGVLWQ</sequence>
<gene>
    <name evidence="3" type="ORF">QBC38DRAFT_491916</name>
</gene>
<evidence type="ECO:0000313" key="4">
    <source>
        <dbReference type="Proteomes" id="UP001301958"/>
    </source>
</evidence>
<dbReference type="Proteomes" id="UP001301958">
    <property type="component" value="Unassembled WGS sequence"/>
</dbReference>
<evidence type="ECO:0000256" key="2">
    <source>
        <dbReference type="SAM" id="Phobius"/>
    </source>
</evidence>
<reference evidence="3" key="2">
    <citation type="submission" date="2023-05" db="EMBL/GenBank/DDBJ databases">
        <authorList>
            <consortium name="Lawrence Berkeley National Laboratory"/>
            <person name="Steindorff A."/>
            <person name="Hensen N."/>
            <person name="Bonometti L."/>
            <person name="Westerberg I."/>
            <person name="Brannstrom I.O."/>
            <person name="Guillou S."/>
            <person name="Cros-Aarteil S."/>
            <person name="Calhoun S."/>
            <person name="Haridas S."/>
            <person name="Kuo A."/>
            <person name="Mondo S."/>
            <person name="Pangilinan J."/>
            <person name="Riley R."/>
            <person name="Labutti K."/>
            <person name="Andreopoulos B."/>
            <person name="Lipzen A."/>
            <person name="Chen C."/>
            <person name="Yanf M."/>
            <person name="Daum C."/>
            <person name="Ng V."/>
            <person name="Clum A."/>
            <person name="Ohm R."/>
            <person name="Martin F."/>
            <person name="Silar P."/>
            <person name="Natvig D."/>
            <person name="Lalanne C."/>
            <person name="Gautier V."/>
            <person name="Ament-Velasquez S.L."/>
            <person name="Kruys A."/>
            <person name="Hutchinson M.I."/>
            <person name="Powell A.J."/>
            <person name="Barry K."/>
            <person name="Miller A.N."/>
            <person name="Grigoriev I.V."/>
            <person name="Debuchy R."/>
            <person name="Gladieux P."/>
            <person name="Thoren M.H."/>
            <person name="Johannesson H."/>
        </authorList>
    </citation>
    <scope>NUCLEOTIDE SEQUENCE</scope>
    <source>
        <strain evidence="3">CBS 990.96</strain>
    </source>
</reference>
<comment type="caution">
    <text evidence="3">The sequence shown here is derived from an EMBL/GenBank/DDBJ whole genome shotgun (WGS) entry which is preliminary data.</text>
</comment>
<proteinExistence type="predicted"/>
<feature type="transmembrane region" description="Helical" evidence="2">
    <location>
        <begin position="209"/>
        <end position="231"/>
    </location>
</feature>
<keyword evidence="2" id="KW-0812">Transmembrane</keyword>
<feature type="region of interest" description="Disordered" evidence="1">
    <location>
        <begin position="1"/>
        <end position="57"/>
    </location>
</feature>
<dbReference type="AlphaFoldDB" id="A0AAN6YLV5"/>
<feature type="region of interest" description="Disordered" evidence="1">
    <location>
        <begin position="238"/>
        <end position="257"/>
    </location>
</feature>
<keyword evidence="2" id="KW-0472">Membrane</keyword>
<name>A0AAN6YLV5_9PEZI</name>
<organism evidence="3 4">
    <name type="scientific">Podospora fimiseda</name>
    <dbReference type="NCBI Taxonomy" id="252190"/>
    <lineage>
        <taxon>Eukaryota</taxon>
        <taxon>Fungi</taxon>
        <taxon>Dikarya</taxon>
        <taxon>Ascomycota</taxon>
        <taxon>Pezizomycotina</taxon>
        <taxon>Sordariomycetes</taxon>
        <taxon>Sordariomycetidae</taxon>
        <taxon>Sordariales</taxon>
        <taxon>Podosporaceae</taxon>
        <taxon>Podospora</taxon>
    </lineage>
</organism>
<dbReference type="EMBL" id="MU865540">
    <property type="protein sequence ID" value="KAK4221504.1"/>
    <property type="molecule type" value="Genomic_DNA"/>
</dbReference>
<feature type="compositionally biased region" description="Polar residues" evidence="1">
    <location>
        <begin position="23"/>
        <end position="52"/>
    </location>
</feature>
<protein>
    <recommendedName>
        <fullName evidence="5">Apple domain-containing protein</fullName>
    </recommendedName>
</protein>
<evidence type="ECO:0008006" key="5">
    <source>
        <dbReference type="Google" id="ProtNLM"/>
    </source>
</evidence>
<accession>A0AAN6YLV5</accession>
<feature type="region of interest" description="Disordered" evidence="1">
    <location>
        <begin position="121"/>
        <end position="156"/>
    </location>
</feature>
<keyword evidence="4" id="KW-1185">Reference proteome</keyword>
<evidence type="ECO:0000313" key="3">
    <source>
        <dbReference type="EMBL" id="KAK4221504.1"/>
    </source>
</evidence>
<keyword evidence="2" id="KW-1133">Transmembrane helix</keyword>